<comment type="caution">
    <text evidence="1">The sequence shown here is derived from an EMBL/GenBank/DDBJ whole genome shotgun (WGS) entry which is preliminary data.</text>
</comment>
<evidence type="ECO:0000313" key="1">
    <source>
        <dbReference type="EMBL" id="KAG0571629.1"/>
    </source>
</evidence>
<sequence>MRSTSSQLRLRRCGNQENRCRMLSLEHRRRVKQRIDLMEANIGFPLNDVRRIQARDLKLQYREDMLSDRWHAKDRRNGCRLRTIKCKCCICMGSSWSKRSRTMARKHLENVGRHSFCRGRTEESETTNGHYKENTLAASKHQMNIGVSKSRLPSR</sequence>
<keyword evidence="2" id="KW-1185">Reference proteome</keyword>
<proteinExistence type="predicted"/>
<evidence type="ECO:0000313" key="2">
    <source>
        <dbReference type="Proteomes" id="UP000822688"/>
    </source>
</evidence>
<dbReference type="Proteomes" id="UP000822688">
    <property type="component" value="Chromosome V"/>
</dbReference>
<dbReference type="AlphaFoldDB" id="A0A8T0HLE4"/>
<protein>
    <submittedName>
        <fullName evidence="1">Uncharacterized protein</fullName>
    </submittedName>
</protein>
<name>A0A8T0HLE4_CERPU</name>
<dbReference type="EMBL" id="CM026426">
    <property type="protein sequence ID" value="KAG0571629.1"/>
    <property type="molecule type" value="Genomic_DNA"/>
</dbReference>
<gene>
    <name evidence="1" type="ORF">KC19_VG028800</name>
</gene>
<reference evidence="1" key="1">
    <citation type="submission" date="2020-06" db="EMBL/GenBank/DDBJ databases">
        <title>WGS assembly of Ceratodon purpureus strain R40.</title>
        <authorList>
            <person name="Carey S.B."/>
            <person name="Jenkins J."/>
            <person name="Shu S."/>
            <person name="Lovell J.T."/>
            <person name="Sreedasyam A."/>
            <person name="Maumus F."/>
            <person name="Tiley G.P."/>
            <person name="Fernandez-Pozo N."/>
            <person name="Barry K."/>
            <person name="Chen C."/>
            <person name="Wang M."/>
            <person name="Lipzen A."/>
            <person name="Daum C."/>
            <person name="Saski C.A."/>
            <person name="Payton A.C."/>
            <person name="Mcbreen J.C."/>
            <person name="Conrad R.E."/>
            <person name="Kollar L.M."/>
            <person name="Olsson S."/>
            <person name="Huttunen S."/>
            <person name="Landis J.B."/>
            <person name="Wickett N.J."/>
            <person name="Johnson M.G."/>
            <person name="Rensing S.A."/>
            <person name="Grimwood J."/>
            <person name="Schmutz J."/>
            <person name="Mcdaniel S.F."/>
        </authorList>
    </citation>
    <scope>NUCLEOTIDE SEQUENCE</scope>
    <source>
        <strain evidence="1">R40</strain>
    </source>
</reference>
<organism evidence="1 2">
    <name type="scientific">Ceratodon purpureus</name>
    <name type="common">Fire moss</name>
    <name type="synonym">Dicranum purpureum</name>
    <dbReference type="NCBI Taxonomy" id="3225"/>
    <lineage>
        <taxon>Eukaryota</taxon>
        <taxon>Viridiplantae</taxon>
        <taxon>Streptophyta</taxon>
        <taxon>Embryophyta</taxon>
        <taxon>Bryophyta</taxon>
        <taxon>Bryophytina</taxon>
        <taxon>Bryopsida</taxon>
        <taxon>Dicranidae</taxon>
        <taxon>Pseudoditrichales</taxon>
        <taxon>Ditrichaceae</taxon>
        <taxon>Ceratodon</taxon>
    </lineage>
</organism>
<accession>A0A8T0HLE4</accession>